<reference evidence="2" key="1">
    <citation type="journal article" date="2021" name="Nat. Commun.">
        <title>Genetic determinants of endophytism in the Arabidopsis root mycobiome.</title>
        <authorList>
            <person name="Mesny F."/>
            <person name="Miyauchi S."/>
            <person name="Thiergart T."/>
            <person name="Pickel B."/>
            <person name="Atanasova L."/>
            <person name="Karlsson M."/>
            <person name="Huettel B."/>
            <person name="Barry K.W."/>
            <person name="Haridas S."/>
            <person name="Chen C."/>
            <person name="Bauer D."/>
            <person name="Andreopoulos W."/>
            <person name="Pangilinan J."/>
            <person name="LaButti K."/>
            <person name="Riley R."/>
            <person name="Lipzen A."/>
            <person name="Clum A."/>
            <person name="Drula E."/>
            <person name="Henrissat B."/>
            <person name="Kohler A."/>
            <person name="Grigoriev I.V."/>
            <person name="Martin F.M."/>
            <person name="Hacquard S."/>
        </authorList>
    </citation>
    <scope>NUCLEOTIDE SEQUENCE</scope>
    <source>
        <strain evidence="2">MPI-SDFR-AT-0120</strain>
    </source>
</reference>
<keyword evidence="3" id="KW-1185">Reference proteome</keyword>
<dbReference type="EMBL" id="JAGMVJ010000004">
    <property type="protein sequence ID" value="KAH7091315.1"/>
    <property type="molecule type" value="Genomic_DNA"/>
</dbReference>
<feature type="region of interest" description="Disordered" evidence="1">
    <location>
        <begin position="255"/>
        <end position="276"/>
    </location>
</feature>
<evidence type="ECO:0000313" key="3">
    <source>
        <dbReference type="Proteomes" id="UP000813461"/>
    </source>
</evidence>
<dbReference type="AlphaFoldDB" id="A0A8K0RBD9"/>
<accession>A0A8K0RBD9</accession>
<comment type="caution">
    <text evidence="2">The sequence shown here is derived from an EMBL/GenBank/DDBJ whole genome shotgun (WGS) entry which is preliminary data.</text>
</comment>
<feature type="compositionally biased region" description="Basic and acidic residues" evidence="1">
    <location>
        <begin position="382"/>
        <end position="401"/>
    </location>
</feature>
<organism evidence="2 3">
    <name type="scientific">Paraphoma chrysanthemicola</name>
    <dbReference type="NCBI Taxonomy" id="798071"/>
    <lineage>
        <taxon>Eukaryota</taxon>
        <taxon>Fungi</taxon>
        <taxon>Dikarya</taxon>
        <taxon>Ascomycota</taxon>
        <taxon>Pezizomycotina</taxon>
        <taxon>Dothideomycetes</taxon>
        <taxon>Pleosporomycetidae</taxon>
        <taxon>Pleosporales</taxon>
        <taxon>Pleosporineae</taxon>
        <taxon>Phaeosphaeriaceae</taxon>
        <taxon>Paraphoma</taxon>
    </lineage>
</organism>
<evidence type="ECO:0000313" key="2">
    <source>
        <dbReference type="EMBL" id="KAH7091315.1"/>
    </source>
</evidence>
<proteinExistence type="predicted"/>
<protein>
    <submittedName>
        <fullName evidence="2">Uncharacterized protein</fullName>
    </submittedName>
</protein>
<dbReference type="Proteomes" id="UP000813461">
    <property type="component" value="Unassembled WGS sequence"/>
</dbReference>
<evidence type="ECO:0000256" key="1">
    <source>
        <dbReference type="SAM" id="MobiDB-lite"/>
    </source>
</evidence>
<feature type="region of interest" description="Disordered" evidence="1">
    <location>
        <begin position="380"/>
        <end position="402"/>
    </location>
</feature>
<feature type="region of interest" description="Disordered" evidence="1">
    <location>
        <begin position="153"/>
        <end position="197"/>
    </location>
</feature>
<name>A0A8K0RBD9_9PLEO</name>
<dbReference type="OrthoDB" id="10687490at2759"/>
<gene>
    <name evidence="2" type="ORF">FB567DRAFT_616840</name>
</gene>
<sequence length="681" mass="73755">MAQRTDAESAFSQKNLEFAEVWRMGSRSRRLMLQRILHARQRRQAAAKRADPDRRAVVHAPHCSPAANLRSGESSSPIRQCAVGVAGTQFAEAADGDAWAGRREFAAAAAERTDRQCSRNEAAAQESADGCVEDAGGELELCLGDGCWRSSGDAQHHTSTSRRLHTQSKFTSGLAGRVRSRRHGGRWPAHTAWTEQQSREEQAVSRWGHRHGPQTMLTGLIRRRCGRQGRRMEKHADRDWPSSHLPPYSARYARKRAHDSTPSHLTTEAHARTTAQRHSRSDVLSGCCLAQTVCWSAARAAQRSGGSPCYFGASSHHPRSLSAVDGQSILSGRLFCYCVPLPEAPAGVPIGIRRLNTRSQSLGPEIFEAPGQTFTAPAHDVAGADEHKRGPARSHPSERSEGTPWRNIWLLCAAAQLVVLSGPAGAMICTAAASQRRASLGRAVVGPPTRRRSPAAREMLLRPGAFNAAIAPTPVNSTTAHEASTAREHVQRGDSRARDALLAMSADMTRELNEPHLDNYVRRGARHAHSQLLLNAFHSAQTTRRRASTFIVVSRAPKPMMSPVPRAGRAALTQDSSFRPAETRPGHSAICAAAVVARTTVGAARLLIDHGTPAARPAQQSGCIHARSMRTVTASGPARRQQASHTVHWGIRQISSPLQAPNQLFASTSALSILAMSLHVQ</sequence>